<evidence type="ECO:0000313" key="5">
    <source>
        <dbReference type="EMBL" id="KRL43880.1"/>
    </source>
</evidence>
<evidence type="ECO:0000256" key="1">
    <source>
        <dbReference type="ARBA" id="ARBA00022741"/>
    </source>
</evidence>
<dbReference type="AlphaFoldDB" id="A0A0R1QSC1"/>
<keyword evidence="3" id="KW-0173">Coenzyme A biosynthesis</keyword>
<dbReference type="SUPFAM" id="SSF52540">
    <property type="entry name" value="P-loop containing nucleoside triphosphate hydrolases"/>
    <property type="match status" value="1"/>
</dbReference>
<proteinExistence type="inferred from homology"/>
<comment type="function">
    <text evidence="3">Catalyzes the phosphorylation of the 3'-hydroxyl group of dephosphocoenzyme A to form coenzyme A.</text>
</comment>
<dbReference type="Proteomes" id="UP000051790">
    <property type="component" value="Unassembled WGS sequence"/>
</dbReference>
<sequence>MPAVEKACDALTYKLGLTGGIASGKSTVAELFEQAGYPVIDADVIARQIVEPNSLALKKIAMRFGRELIQADGTLNRKALGAKVFGHPQALADLNAIEHPYIRVALTKALDEAVASGADIVVGDIPLMYETQWEDYFDGVAVVNITPKLQLERLVARDGLTVDEAHARIDSQMPLPEKVAKADFVIDNSLGQQMREVQVKQLIKHLTGK</sequence>
<dbReference type="Pfam" id="PF01121">
    <property type="entry name" value="CoaE"/>
    <property type="match status" value="1"/>
</dbReference>
<dbReference type="Gene3D" id="3.40.50.300">
    <property type="entry name" value="P-loop containing nucleotide triphosphate hydrolases"/>
    <property type="match status" value="1"/>
</dbReference>
<evidence type="ECO:0000313" key="6">
    <source>
        <dbReference type="Proteomes" id="UP000051790"/>
    </source>
</evidence>
<comment type="subcellular location">
    <subcellularLocation>
        <location evidence="3">Cytoplasm</location>
    </subcellularLocation>
</comment>
<dbReference type="GO" id="GO:0004140">
    <property type="term" value="F:dephospho-CoA kinase activity"/>
    <property type="evidence" value="ECO:0007669"/>
    <property type="project" value="UniProtKB-UniRule"/>
</dbReference>
<dbReference type="PANTHER" id="PTHR10695:SF46">
    <property type="entry name" value="BIFUNCTIONAL COENZYME A SYNTHASE-RELATED"/>
    <property type="match status" value="1"/>
</dbReference>
<keyword evidence="6" id="KW-1185">Reference proteome</keyword>
<keyword evidence="3" id="KW-0963">Cytoplasm</keyword>
<dbReference type="PATRIC" id="fig|1423769.4.peg.1614"/>
<dbReference type="CDD" id="cd02022">
    <property type="entry name" value="DPCK"/>
    <property type="match status" value="1"/>
</dbReference>
<feature type="binding site" evidence="3">
    <location>
        <begin position="22"/>
        <end position="27"/>
    </location>
    <ligand>
        <name>ATP</name>
        <dbReference type="ChEBI" id="CHEBI:30616"/>
    </ligand>
</feature>
<evidence type="ECO:0000256" key="3">
    <source>
        <dbReference type="HAMAP-Rule" id="MF_00376"/>
    </source>
</evidence>
<keyword evidence="1 3" id="KW-0547">Nucleotide-binding</keyword>
<dbReference type="PANTHER" id="PTHR10695">
    <property type="entry name" value="DEPHOSPHO-COA KINASE-RELATED"/>
    <property type="match status" value="1"/>
</dbReference>
<protein>
    <recommendedName>
        <fullName evidence="3 4">Dephospho-CoA kinase</fullName>
        <ecNumber evidence="3 4">2.7.1.24</ecNumber>
    </recommendedName>
    <alternativeName>
        <fullName evidence="3">Dephosphocoenzyme A kinase</fullName>
    </alternativeName>
</protein>
<organism evidence="5 6">
    <name type="scientific">Lacticaseibacillus manihotivorans DSM 13343 = JCM 12514</name>
    <dbReference type="NCBI Taxonomy" id="1423769"/>
    <lineage>
        <taxon>Bacteria</taxon>
        <taxon>Bacillati</taxon>
        <taxon>Bacillota</taxon>
        <taxon>Bacilli</taxon>
        <taxon>Lactobacillales</taxon>
        <taxon>Lactobacillaceae</taxon>
        <taxon>Lacticaseibacillus</taxon>
    </lineage>
</organism>
<dbReference type="GO" id="GO:0015937">
    <property type="term" value="P:coenzyme A biosynthetic process"/>
    <property type="evidence" value="ECO:0007669"/>
    <property type="project" value="UniProtKB-UniRule"/>
</dbReference>
<keyword evidence="2 3" id="KW-0067">ATP-binding</keyword>
<dbReference type="UniPathway" id="UPA00241">
    <property type="reaction ID" value="UER00356"/>
</dbReference>
<keyword evidence="3 5" id="KW-0418">Kinase</keyword>
<accession>A0A0R1QSC1</accession>
<dbReference type="EC" id="2.7.1.24" evidence="3 4"/>
<dbReference type="InterPro" id="IPR001977">
    <property type="entry name" value="Depp_CoAkinase"/>
</dbReference>
<dbReference type="EMBL" id="AZEU01000178">
    <property type="protein sequence ID" value="KRL43880.1"/>
    <property type="molecule type" value="Genomic_DNA"/>
</dbReference>
<comment type="catalytic activity">
    <reaction evidence="3">
        <text>3'-dephospho-CoA + ATP = ADP + CoA + H(+)</text>
        <dbReference type="Rhea" id="RHEA:18245"/>
        <dbReference type="ChEBI" id="CHEBI:15378"/>
        <dbReference type="ChEBI" id="CHEBI:30616"/>
        <dbReference type="ChEBI" id="CHEBI:57287"/>
        <dbReference type="ChEBI" id="CHEBI:57328"/>
        <dbReference type="ChEBI" id="CHEBI:456216"/>
        <dbReference type="EC" id="2.7.1.24"/>
    </reaction>
</comment>
<dbReference type="PROSITE" id="PS51219">
    <property type="entry name" value="DPCK"/>
    <property type="match status" value="1"/>
</dbReference>
<evidence type="ECO:0000256" key="4">
    <source>
        <dbReference type="NCBIfam" id="TIGR00152"/>
    </source>
</evidence>
<comment type="pathway">
    <text evidence="3">Cofactor biosynthesis; coenzyme A biosynthesis; CoA from (R)-pantothenate: step 5/5.</text>
</comment>
<name>A0A0R1QSC1_9LACO</name>
<gene>
    <name evidence="3" type="primary">coaE</name>
    <name evidence="5" type="ORF">FD01_GL001503</name>
</gene>
<comment type="similarity">
    <text evidence="3">Belongs to the CoaE family.</text>
</comment>
<dbReference type="GO" id="GO:0005737">
    <property type="term" value="C:cytoplasm"/>
    <property type="evidence" value="ECO:0007669"/>
    <property type="project" value="UniProtKB-SubCell"/>
</dbReference>
<reference evidence="5 6" key="1">
    <citation type="journal article" date="2015" name="Genome Announc.">
        <title>Expanding the biotechnology potential of lactobacilli through comparative genomics of 213 strains and associated genera.</title>
        <authorList>
            <person name="Sun Z."/>
            <person name="Harris H.M."/>
            <person name="McCann A."/>
            <person name="Guo C."/>
            <person name="Argimon S."/>
            <person name="Zhang W."/>
            <person name="Yang X."/>
            <person name="Jeffery I.B."/>
            <person name="Cooney J.C."/>
            <person name="Kagawa T.F."/>
            <person name="Liu W."/>
            <person name="Song Y."/>
            <person name="Salvetti E."/>
            <person name="Wrobel A."/>
            <person name="Rasinkangas P."/>
            <person name="Parkhill J."/>
            <person name="Rea M.C."/>
            <person name="O'Sullivan O."/>
            <person name="Ritari J."/>
            <person name="Douillard F.P."/>
            <person name="Paul Ross R."/>
            <person name="Yang R."/>
            <person name="Briner A.E."/>
            <person name="Felis G.E."/>
            <person name="de Vos W.M."/>
            <person name="Barrangou R."/>
            <person name="Klaenhammer T.R."/>
            <person name="Caufield P.W."/>
            <person name="Cui Y."/>
            <person name="Zhang H."/>
            <person name="O'Toole P.W."/>
        </authorList>
    </citation>
    <scope>NUCLEOTIDE SEQUENCE [LARGE SCALE GENOMIC DNA]</scope>
    <source>
        <strain evidence="5 6">DSM 13343</strain>
    </source>
</reference>
<dbReference type="NCBIfam" id="TIGR00152">
    <property type="entry name" value="dephospho-CoA kinase"/>
    <property type="match status" value="1"/>
</dbReference>
<keyword evidence="3" id="KW-0808">Transferase</keyword>
<comment type="caution">
    <text evidence="5">The sequence shown here is derived from an EMBL/GenBank/DDBJ whole genome shotgun (WGS) entry which is preliminary data.</text>
</comment>
<evidence type="ECO:0000256" key="2">
    <source>
        <dbReference type="ARBA" id="ARBA00022840"/>
    </source>
</evidence>
<dbReference type="InterPro" id="IPR027417">
    <property type="entry name" value="P-loop_NTPase"/>
</dbReference>
<dbReference type="GO" id="GO:0005524">
    <property type="term" value="F:ATP binding"/>
    <property type="evidence" value="ECO:0007669"/>
    <property type="project" value="UniProtKB-UniRule"/>
</dbReference>
<dbReference type="HAMAP" id="MF_00376">
    <property type="entry name" value="Dephospho_CoA_kinase"/>
    <property type="match status" value="1"/>
</dbReference>